<dbReference type="EMBL" id="BARU01019607">
    <property type="protein sequence ID" value="GAH54704.1"/>
    <property type="molecule type" value="Genomic_DNA"/>
</dbReference>
<organism evidence="2">
    <name type="scientific">marine sediment metagenome</name>
    <dbReference type="NCBI Taxonomy" id="412755"/>
    <lineage>
        <taxon>unclassified sequences</taxon>
        <taxon>metagenomes</taxon>
        <taxon>ecological metagenomes</taxon>
    </lineage>
</organism>
<feature type="domain" description="4Fe-4S ferredoxin-type" evidence="1">
    <location>
        <begin position="123"/>
        <end position="154"/>
    </location>
</feature>
<dbReference type="PANTHER" id="PTHR40447">
    <property type="entry name" value="ANAEROBIC SULFITE REDUCTASE SUBUNIT A"/>
    <property type="match status" value="1"/>
</dbReference>
<dbReference type="AlphaFoldDB" id="X1HLI9"/>
<feature type="domain" description="4Fe-4S ferredoxin-type" evidence="1">
    <location>
        <begin position="41"/>
        <end position="73"/>
    </location>
</feature>
<gene>
    <name evidence="2" type="ORF">S03H2_32275</name>
</gene>
<reference evidence="2" key="1">
    <citation type="journal article" date="2014" name="Front. Microbiol.">
        <title>High frequency of phylogenetically diverse reductive dehalogenase-homologous genes in deep subseafloor sedimentary metagenomes.</title>
        <authorList>
            <person name="Kawai M."/>
            <person name="Futagami T."/>
            <person name="Toyoda A."/>
            <person name="Takaki Y."/>
            <person name="Nishi S."/>
            <person name="Hori S."/>
            <person name="Arai W."/>
            <person name="Tsubouchi T."/>
            <person name="Morono Y."/>
            <person name="Uchiyama I."/>
            <person name="Ito T."/>
            <person name="Fujiyama A."/>
            <person name="Inagaki F."/>
            <person name="Takami H."/>
        </authorList>
    </citation>
    <scope>NUCLEOTIDE SEQUENCE</scope>
    <source>
        <strain evidence="2">Expedition CK06-06</strain>
    </source>
</reference>
<dbReference type="GO" id="GO:0051536">
    <property type="term" value="F:iron-sulfur cluster binding"/>
    <property type="evidence" value="ECO:0007669"/>
    <property type="project" value="InterPro"/>
</dbReference>
<accession>X1HLI9</accession>
<protein>
    <recommendedName>
        <fullName evidence="1">4Fe-4S ferredoxin-type domain-containing protein</fullName>
    </recommendedName>
</protein>
<name>X1HLI9_9ZZZZ</name>
<dbReference type="Gene3D" id="1.10.1060.10">
    <property type="entry name" value="Alpha-helical ferredoxin"/>
    <property type="match status" value="1"/>
</dbReference>
<dbReference type="SUPFAM" id="SSF46548">
    <property type="entry name" value="alpha-helical ferredoxin"/>
    <property type="match status" value="1"/>
</dbReference>
<dbReference type="InterPro" id="IPR017896">
    <property type="entry name" value="4Fe4S_Fe-S-bd"/>
</dbReference>
<dbReference type="Pfam" id="PF17179">
    <property type="entry name" value="Fer4_22"/>
    <property type="match status" value="1"/>
</dbReference>
<evidence type="ECO:0000313" key="2">
    <source>
        <dbReference type="EMBL" id="GAH54704.1"/>
    </source>
</evidence>
<dbReference type="PROSITE" id="PS51379">
    <property type="entry name" value="4FE4S_FER_2"/>
    <property type="match status" value="2"/>
</dbReference>
<feature type="non-terminal residue" evidence="2">
    <location>
        <position position="1"/>
    </location>
</feature>
<dbReference type="InterPro" id="IPR009051">
    <property type="entry name" value="Helical_ferredxn"/>
</dbReference>
<sequence>FKEVDRKDIAEYKKRSDEKKNLFKVDIELSDLPEIMDLEYESKVWEEIGKECLSCGSCSMVCPTCYCYDVFDEVSLDANHGVRKRQWDSCLFKDYALVAGGHNFRADRSSRVKNRFFHKQRGFVAQYGRPSCVGCGRCIEACPAKIDIIEVINRIRGVKL</sequence>
<comment type="caution">
    <text evidence="2">The sequence shown here is derived from an EMBL/GenBank/DDBJ whole genome shotgun (WGS) entry which is preliminary data.</text>
</comment>
<proteinExistence type="predicted"/>
<dbReference type="InterPro" id="IPR017900">
    <property type="entry name" value="4Fe4S_Fe_S_CS"/>
</dbReference>
<evidence type="ECO:0000259" key="1">
    <source>
        <dbReference type="PROSITE" id="PS51379"/>
    </source>
</evidence>
<dbReference type="PANTHER" id="PTHR40447:SF1">
    <property type="entry name" value="ANAEROBIC SULFITE REDUCTASE SUBUNIT A"/>
    <property type="match status" value="1"/>
</dbReference>
<dbReference type="PROSITE" id="PS00198">
    <property type="entry name" value="4FE4S_FER_1"/>
    <property type="match status" value="2"/>
</dbReference>